<dbReference type="RefSeq" id="WP_350447596.1">
    <property type="nucleotide sequence ID" value="NZ_CP158373.1"/>
</dbReference>
<evidence type="ECO:0008006" key="3">
    <source>
        <dbReference type="Google" id="ProtNLM"/>
    </source>
</evidence>
<proteinExistence type="predicted"/>
<gene>
    <name evidence="2" type="ORF">ABS648_03290</name>
</gene>
<name>A0AAU7Y403_9PSED</name>
<keyword evidence="1" id="KW-0472">Membrane</keyword>
<evidence type="ECO:0000313" key="2">
    <source>
        <dbReference type="EMBL" id="XBY64804.1"/>
    </source>
</evidence>
<sequence length="173" mass="19054">MTTLEILAGIACIVSAALLFYAGYRAGLNDGQVSGRTEATEELVPTHQAEVERLQRANIAQHLVSETDRDTIVAAVNMMRLSVDTFAGLRANDKANGARWIAGQLEKIATRTLGRHPDTDRVDYLERMHTGNDYEDVAVYIPVGEDYTGAKTIREVIDHSRNLEQGLEVRDAA</sequence>
<protein>
    <recommendedName>
        <fullName evidence="3">Secreted protein</fullName>
    </recommendedName>
</protein>
<accession>A0AAU7Y403</accession>
<evidence type="ECO:0000256" key="1">
    <source>
        <dbReference type="SAM" id="Phobius"/>
    </source>
</evidence>
<feature type="transmembrane region" description="Helical" evidence="1">
    <location>
        <begin position="6"/>
        <end position="24"/>
    </location>
</feature>
<dbReference type="EMBL" id="CP158373">
    <property type="protein sequence ID" value="XBY64804.1"/>
    <property type="molecule type" value="Genomic_DNA"/>
</dbReference>
<dbReference type="AlphaFoldDB" id="A0AAU7Y403"/>
<reference evidence="2" key="1">
    <citation type="submission" date="2023-08" db="EMBL/GenBank/DDBJ databases">
        <title>Increased levels of nutrients transform a symbiont into a lethal pathobiont.</title>
        <authorList>
            <person name="Lachnit T."/>
            <person name="Ulrich L."/>
            <person name="Willmer F.M."/>
            <person name="Hasenbein T."/>
            <person name="Steiner L.X."/>
            <person name="Wolters M."/>
            <person name="Herbst E.M."/>
            <person name="Deines P."/>
        </authorList>
    </citation>
    <scope>NUCLEOTIDE SEQUENCE</scope>
    <source>
        <strain evidence="2">T3</strain>
    </source>
</reference>
<keyword evidence="1" id="KW-1133">Transmembrane helix</keyword>
<keyword evidence="1" id="KW-0812">Transmembrane</keyword>
<organism evidence="2">
    <name type="scientific">Pseudomonas solani</name>
    <dbReference type="NCBI Taxonomy" id="2731552"/>
    <lineage>
        <taxon>Bacteria</taxon>
        <taxon>Pseudomonadati</taxon>
        <taxon>Pseudomonadota</taxon>
        <taxon>Gammaproteobacteria</taxon>
        <taxon>Pseudomonadales</taxon>
        <taxon>Pseudomonadaceae</taxon>
        <taxon>Pseudomonas</taxon>
    </lineage>
</organism>